<evidence type="ECO:0000256" key="5">
    <source>
        <dbReference type="ARBA" id="ARBA00023295"/>
    </source>
</evidence>
<evidence type="ECO:0000256" key="1">
    <source>
        <dbReference type="ARBA" id="ARBA00001913"/>
    </source>
</evidence>
<dbReference type="InterPro" id="IPR029483">
    <property type="entry name" value="GH97_C"/>
</dbReference>
<dbReference type="Gene3D" id="3.20.20.70">
    <property type="entry name" value="Aldolase class I"/>
    <property type="match status" value="1"/>
</dbReference>
<evidence type="ECO:0000259" key="9">
    <source>
        <dbReference type="Pfam" id="PF14509"/>
    </source>
</evidence>
<evidence type="ECO:0000313" key="11">
    <source>
        <dbReference type="Proteomes" id="UP000095541"/>
    </source>
</evidence>
<dbReference type="InterPro" id="IPR013780">
    <property type="entry name" value="Glyco_hydro_b"/>
</dbReference>
<dbReference type="InterPro" id="IPR014718">
    <property type="entry name" value="GH-type_carb-bd"/>
</dbReference>
<evidence type="ECO:0000256" key="6">
    <source>
        <dbReference type="SAM" id="SignalP"/>
    </source>
</evidence>
<dbReference type="GO" id="GO:0004557">
    <property type="term" value="F:alpha-galactosidase activity"/>
    <property type="evidence" value="ECO:0007669"/>
    <property type="project" value="UniProtKB-EC"/>
</dbReference>
<feature type="chain" id="PRO_5008029638" evidence="6">
    <location>
        <begin position="19"/>
        <end position="650"/>
    </location>
</feature>
<feature type="domain" description="Glycosyl-hydrolase 97 catalytic" evidence="7">
    <location>
        <begin position="310"/>
        <end position="455"/>
    </location>
</feature>
<evidence type="ECO:0000259" key="7">
    <source>
        <dbReference type="Pfam" id="PF10566"/>
    </source>
</evidence>
<dbReference type="InterPro" id="IPR052720">
    <property type="entry name" value="Glycosyl_hydrolase_97"/>
</dbReference>
<accession>A0A174P784</accession>
<keyword evidence="3 10" id="KW-0378">Hydrolase</keyword>
<dbReference type="SUPFAM" id="SSF51445">
    <property type="entry name" value="(Trans)glycosidases"/>
    <property type="match status" value="1"/>
</dbReference>
<evidence type="ECO:0000313" key="10">
    <source>
        <dbReference type="EMBL" id="CUP55391.1"/>
    </source>
</evidence>
<feature type="domain" description="Glycosyl-hydrolase 97 C-terminal oligomerisation" evidence="9">
    <location>
        <begin position="551"/>
        <end position="645"/>
    </location>
</feature>
<dbReference type="GO" id="GO:0030246">
    <property type="term" value="F:carbohydrate binding"/>
    <property type="evidence" value="ECO:0007669"/>
    <property type="project" value="InterPro"/>
</dbReference>
<reference evidence="10 11" key="1">
    <citation type="submission" date="2015-09" db="EMBL/GenBank/DDBJ databases">
        <authorList>
            <consortium name="Pathogen Informatics"/>
        </authorList>
    </citation>
    <scope>NUCLEOTIDE SEQUENCE [LARGE SCALE GENOMIC DNA]</scope>
    <source>
        <strain evidence="10 11">2789STDY5834945</strain>
    </source>
</reference>
<comment type="subunit">
    <text evidence="2">Monomer.</text>
</comment>
<dbReference type="InterPro" id="IPR019563">
    <property type="entry name" value="GH97_catalytic"/>
</dbReference>
<dbReference type="InterPro" id="IPR017853">
    <property type="entry name" value="GH"/>
</dbReference>
<keyword evidence="4" id="KW-0106">Calcium</keyword>
<dbReference type="Proteomes" id="UP000095541">
    <property type="component" value="Unassembled WGS sequence"/>
</dbReference>
<dbReference type="RefSeq" id="WP_081030345.1">
    <property type="nucleotide sequence ID" value="NZ_CZBI01000001.1"/>
</dbReference>
<evidence type="ECO:0000256" key="4">
    <source>
        <dbReference type="ARBA" id="ARBA00022837"/>
    </source>
</evidence>
<proteinExistence type="predicted"/>
<keyword evidence="5 10" id="KW-0326">Glycosidase</keyword>
<evidence type="ECO:0000259" key="8">
    <source>
        <dbReference type="Pfam" id="PF14508"/>
    </source>
</evidence>
<feature type="domain" description="Glycosyl-hydrolase 97 N-terminal" evidence="8">
    <location>
        <begin position="23"/>
        <end position="285"/>
    </location>
</feature>
<protein>
    <submittedName>
        <fullName evidence="10">Glycoside hydrolase 97</fullName>
        <ecNumber evidence="10">3.2.1.22</ecNumber>
    </submittedName>
</protein>
<dbReference type="Pfam" id="PF14509">
    <property type="entry name" value="GH97_C"/>
    <property type="match status" value="1"/>
</dbReference>
<dbReference type="EC" id="3.2.1.22" evidence="10"/>
<name>A0A174P784_BACT4</name>
<dbReference type="Pfam" id="PF10566">
    <property type="entry name" value="Glyco_hydro_97"/>
    <property type="match status" value="1"/>
</dbReference>
<evidence type="ECO:0000256" key="3">
    <source>
        <dbReference type="ARBA" id="ARBA00022801"/>
    </source>
</evidence>
<feature type="signal peptide" evidence="6">
    <location>
        <begin position="1"/>
        <end position="18"/>
    </location>
</feature>
<dbReference type="Pfam" id="PF14508">
    <property type="entry name" value="GH97_N"/>
    <property type="match status" value="1"/>
</dbReference>
<keyword evidence="6" id="KW-0732">Signal</keyword>
<organism evidence="10 11">
    <name type="scientific">Bacteroides thetaiotaomicron</name>
    <dbReference type="NCBI Taxonomy" id="818"/>
    <lineage>
        <taxon>Bacteria</taxon>
        <taxon>Pseudomonadati</taxon>
        <taxon>Bacteroidota</taxon>
        <taxon>Bacteroidia</taxon>
        <taxon>Bacteroidales</taxon>
        <taxon>Bacteroidaceae</taxon>
        <taxon>Bacteroides</taxon>
    </lineage>
</organism>
<evidence type="ECO:0000256" key="2">
    <source>
        <dbReference type="ARBA" id="ARBA00011245"/>
    </source>
</evidence>
<dbReference type="AlphaFoldDB" id="A0A174P784"/>
<comment type="cofactor">
    <cofactor evidence="1">
        <name>Ca(2+)</name>
        <dbReference type="ChEBI" id="CHEBI:29108"/>
    </cofactor>
</comment>
<dbReference type="Gene3D" id="2.60.40.1180">
    <property type="entry name" value="Golgi alpha-mannosidase II"/>
    <property type="match status" value="1"/>
</dbReference>
<dbReference type="Gene3D" id="2.70.98.10">
    <property type="match status" value="1"/>
</dbReference>
<dbReference type="PANTHER" id="PTHR35803">
    <property type="entry name" value="GLUCAN 1,4-ALPHA-GLUCOSIDASE SUSB-RELATED"/>
    <property type="match status" value="1"/>
</dbReference>
<dbReference type="PANTHER" id="PTHR35803:SF2">
    <property type="entry name" value="RETAINING ALPHA-GALACTOSIDASE"/>
    <property type="match status" value="1"/>
</dbReference>
<dbReference type="InterPro" id="IPR013785">
    <property type="entry name" value="Aldolase_TIM"/>
</dbReference>
<dbReference type="EMBL" id="CZBI01000001">
    <property type="protein sequence ID" value="CUP55391.1"/>
    <property type="molecule type" value="Genomic_DNA"/>
</dbReference>
<sequence length="650" mass="74231">MKYSAFFICLLLALKVPAQTFQITSPDGKIRLQVNYEDQLSYSASFQGKTLISDSPLGFEFKNEKPMGTNLSLQNTPEVLAESESWTPVVKNKHDKVTLNWNEATLNFREKGGDCRQMDFCIRVYDNGIAFRYQLYGVRKIGNRHLTRELTGFSLPESSVAWVAKYKRNYTSSQESEFVKTPLSKMPTDTVAGLPFLVEIDKQNYVAITEAYIDDYPGFYIGVADSKVEGRQMLTTKLSPLPGENEDGVKARFSQKMVTPWRVIMIGDNPGKFIESELIAGLNPPCAIEDTSWIKPGMAAWDHWWSGEVKMEMDVIKEYIDLASIQGWPYMVIDWQWYGRYNKADADITKPAPQLDMQEILEYARLKNVRCWLWLYCTDINKNDSYKEAFALYEKWGIAGVKIDFMDRDDQEMVNWYRKIVTTAAKHKLMVDFHGSYKPDGIERTYPNLLTREGVMGEEYSKFTDRIVPEHNVTLAFTRMLAGPMDYTPGGFLNVPLKEFKKQSPTLVANTRCAELSKFVIYESPFTVVSDHPKHILGQQGADFLKVVPTVWDDTRFLDGYPGEFIALAKRSNEQWFVGVMNNSTKRVIKLDTSFLPEGEYELEYWKDAKNADKKATELVNQKVRIVAGKPLTVKMVAGGGYVGILTPVR</sequence>
<gene>
    <name evidence="10" type="ORF">ERS852557_00995</name>
</gene>
<dbReference type="InterPro" id="IPR029486">
    <property type="entry name" value="GH97_N"/>
</dbReference>